<keyword evidence="2 4" id="KW-0371">Homeobox</keyword>
<gene>
    <name evidence="9" type="ORF">TL16_g02617</name>
</gene>
<evidence type="ECO:0000256" key="2">
    <source>
        <dbReference type="ARBA" id="ARBA00023155"/>
    </source>
</evidence>
<dbReference type="InterPro" id="IPR008422">
    <property type="entry name" value="KN_HD"/>
</dbReference>
<feature type="compositionally biased region" description="Low complexity" evidence="6">
    <location>
        <begin position="15"/>
        <end position="24"/>
    </location>
</feature>
<dbReference type="Gene3D" id="3.30.40.10">
    <property type="entry name" value="Zinc/RING finger domain, C3HC4 (zinc finger)"/>
    <property type="match status" value="1"/>
</dbReference>
<dbReference type="AlphaFoldDB" id="A0A9W6ZZ57"/>
<feature type="DNA-binding region" description="Homeobox" evidence="4">
    <location>
        <begin position="24"/>
        <end position="88"/>
    </location>
</feature>
<evidence type="ECO:0000313" key="9">
    <source>
        <dbReference type="EMBL" id="GMH58480.1"/>
    </source>
</evidence>
<feature type="region of interest" description="Disordered" evidence="6">
    <location>
        <begin position="90"/>
        <end position="197"/>
    </location>
</feature>
<evidence type="ECO:0000313" key="10">
    <source>
        <dbReference type="Proteomes" id="UP001162640"/>
    </source>
</evidence>
<dbReference type="SMART" id="SM00389">
    <property type="entry name" value="HOX"/>
    <property type="match status" value="1"/>
</dbReference>
<keyword evidence="1 4" id="KW-0238">DNA-binding</keyword>
<proteinExistence type="predicted"/>
<feature type="compositionally biased region" description="Low complexity" evidence="6">
    <location>
        <begin position="170"/>
        <end position="191"/>
    </location>
</feature>
<dbReference type="PROSITE" id="PS50089">
    <property type="entry name" value="ZF_RING_2"/>
    <property type="match status" value="1"/>
</dbReference>
<evidence type="ECO:0000256" key="5">
    <source>
        <dbReference type="PROSITE-ProRule" id="PRU00175"/>
    </source>
</evidence>
<keyword evidence="5" id="KW-0863">Zinc-finger</keyword>
<dbReference type="SUPFAM" id="SSF57850">
    <property type="entry name" value="RING/U-box"/>
    <property type="match status" value="1"/>
</dbReference>
<feature type="compositionally biased region" description="Pro residues" evidence="6">
    <location>
        <begin position="134"/>
        <end position="148"/>
    </location>
</feature>
<keyword evidence="5" id="KW-0862">Zinc</keyword>
<evidence type="ECO:0000259" key="7">
    <source>
        <dbReference type="PROSITE" id="PS50071"/>
    </source>
</evidence>
<feature type="domain" description="Homeobox" evidence="7">
    <location>
        <begin position="22"/>
        <end position="87"/>
    </location>
</feature>
<evidence type="ECO:0000256" key="4">
    <source>
        <dbReference type="PROSITE-ProRule" id="PRU00108"/>
    </source>
</evidence>
<feature type="region of interest" description="Disordered" evidence="6">
    <location>
        <begin position="330"/>
        <end position="370"/>
    </location>
</feature>
<comment type="subcellular location">
    <subcellularLocation>
        <location evidence="4">Nucleus</location>
    </subcellularLocation>
</comment>
<name>A0A9W6ZZ57_9STRA</name>
<accession>A0A9W6ZZ57</accession>
<dbReference type="PROSITE" id="PS50071">
    <property type="entry name" value="HOMEOBOX_2"/>
    <property type="match status" value="1"/>
</dbReference>
<dbReference type="GO" id="GO:0008270">
    <property type="term" value="F:zinc ion binding"/>
    <property type="evidence" value="ECO:0007669"/>
    <property type="project" value="UniProtKB-KW"/>
</dbReference>
<dbReference type="Pfam" id="PF05920">
    <property type="entry name" value="Homeobox_KN"/>
    <property type="match status" value="1"/>
</dbReference>
<feature type="compositionally biased region" description="Basic and acidic residues" evidence="6">
    <location>
        <begin position="330"/>
        <end position="345"/>
    </location>
</feature>
<feature type="compositionally biased region" description="Low complexity" evidence="6">
    <location>
        <begin position="149"/>
        <end position="162"/>
    </location>
</feature>
<dbReference type="Gene3D" id="1.10.10.60">
    <property type="entry name" value="Homeodomain-like"/>
    <property type="match status" value="1"/>
</dbReference>
<dbReference type="InterPro" id="IPR009057">
    <property type="entry name" value="Homeodomain-like_sf"/>
</dbReference>
<feature type="domain" description="RING-type" evidence="8">
    <location>
        <begin position="455"/>
        <end position="494"/>
    </location>
</feature>
<feature type="region of interest" description="Disordered" evidence="6">
    <location>
        <begin position="1"/>
        <end position="32"/>
    </location>
</feature>
<dbReference type="Proteomes" id="UP001162640">
    <property type="component" value="Unassembled WGS sequence"/>
</dbReference>
<dbReference type="CDD" id="cd00086">
    <property type="entry name" value="homeodomain"/>
    <property type="match status" value="1"/>
</dbReference>
<dbReference type="SUPFAM" id="SSF46689">
    <property type="entry name" value="Homeodomain-like"/>
    <property type="match status" value="1"/>
</dbReference>
<evidence type="ECO:0000259" key="8">
    <source>
        <dbReference type="PROSITE" id="PS50089"/>
    </source>
</evidence>
<dbReference type="InterPro" id="IPR001841">
    <property type="entry name" value="Znf_RING"/>
</dbReference>
<evidence type="ECO:0008006" key="11">
    <source>
        <dbReference type="Google" id="ProtNLM"/>
    </source>
</evidence>
<dbReference type="GO" id="GO:0003677">
    <property type="term" value="F:DNA binding"/>
    <property type="evidence" value="ECO:0007669"/>
    <property type="project" value="UniProtKB-UniRule"/>
</dbReference>
<sequence>MDSDSDNSDTATRISKPTSSSSSKLKSRRDLPPGAVATLKAWLLSPQHFNHPYPSPTEQQQLMQKTGIDKKQLKNWFTNARRRIWKPMLKKQIDSGQAPRDNGGNGGSGGYQDVRQAPQPHPTGGYSNHQTHSYPPPSQHQNPYPPTNYPYNTQQGYQSQYPPQNPPPYGYNQPTHYQQPTPQPYSYNPPSHSNLYSSQPVSMSNLTDIKPSGLVKTDSHAVLMELFTRDQELVRAAAEGIVEKKENGEGIPSPPKRLPGSPGVNTWPNFTSVSSLTSIGGQIPGVKSITNLSAQDTKASGLVNVKSGGSIGRADSYAFLEVFFDKNERKSSDDKNESYETKGEDVGLSLDDAADASSSEPHKSKKRAISDVDDDGALAARGLMSVHKSSENLGSLTLPAKMQKSLSQEFATNRLQRGFGSGSNFGLSSYGGGTNLSVTDPSYTPDVKVGPDKVCSICGKNNIDTQLQPCGHMFHGPCLRTSSCFTEKKPPGCPNNSYFLTLSSNLNPPSSTLLIAFLPISSLLPPSKTSKTPSTNPSTTLSTLSKSSTTIPLYPLTIYSPIPPMPKVTIGTPIAKASILAIQKVSLSYLKLGFKITSNSPTSFTNSLPYMPPMKSK</sequence>
<dbReference type="PANTHER" id="PTHR11850">
    <property type="entry name" value="HOMEOBOX PROTEIN TRANSCRIPTION FACTORS"/>
    <property type="match status" value="1"/>
</dbReference>
<protein>
    <recommendedName>
        <fullName evidence="11">Homeobox domain-containing protein</fullName>
    </recommendedName>
</protein>
<dbReference type="GO" id="GO:0006355">
    <property type="term" value="P:regulation of DNA-templated transcription"/>
    <property type="evidence" value="ECO:0007669"/>
    <property type="project" value="InterPro"/>
</dbReference>
<evidence type="ECO:0000256" key="1">
    <source>
        <dbReference type="ARBA" id="ARBA00023125"/>
    </source>
</evidence>
<dbReference type="InterPro" id="IPR001356">
    <property type="entry name" value="HD"/>
</dbReference>
<keyword evidence="5" id="KW-0479">Metal-binding</keyword>
<dbReference type="InterPro" id="IPR013083">
    <property type="entry name" value="Znf_RING/FYVE/PHD"/>
</dbReference>
<comment type="caution">
    <text evidence="9">The sequence shown here is derived from an EMBL/GenBank/DDBJ whole genome shotgun (WGS) entry which is preliminary data.</text>
</comment>
<evidence type="ECO:0000256" key="3">
    <source>
        <dbReference type="ARBA" id="ARBA00023242"/>
    </source>
</evidence>
<keyword evidence="3 4" id="KW-0539">Nucleus</keyword>
<evidence type="ECO:0000256" key="6">
    <source>
        <dbReference type="SAM" id="MobiDB-lite"/>
    </source>
</evidence>
<feature type="region of interest" description="Disordered" evidence="6">
    <location>
        <begin position="47"/>
        <end position="73"/>
    </location>
</feature>
<dbReference type="EMBL" id="BLQM01000065">
    <property type="protein sequence ID" value="GMH58480.1"/>
    <property type="molecule type" value="Genomic_DNA"/>
</dbReference>
<dbReference type="InterPro" id="IPR050224">
    <property type="entry name" value="TALE_homeobox"/>
</dbReference>
<reference evidence="10" key="1">
    <citation type="journal article" date="2023" name="Commun. Biol.">
        <title>Genome analysis of Parmales, the sister group of diatoms, reveals the evolutionary specialization of diatoms from phago-mixotrophs to photoautotrophs.</title>
        <authorList>
            <person name="Ban H."/>
            <person name="Sato S."/>
            <person name="Yoshikawa S."/>
            <person name="Yamada K."/>
            <person name="Nakamura Y."/>
            <person name="Ichinomiya M."/>
            <person name="Sato N."/>
            <person name="Blanc-Mathieu R."/>
            <person name="Endo H."/>
            <person name="Kuwata A."/>
            <person name="Ogata H."/>
        </authorList>
    </citation>
    <scope>NUCLEOTIDE SEQUENCE [LARGE SCALE GENOMIC DNA]</scope>
</reference>
<dbReference type="GO" id="GO:0005634">
    <property type="term" value="C:nucleus"/>
    <property type="evidence" value="ECO:0007669"/>
    <property type="project" value="UniProtKB-SubCell"/>
</dbReference>
<organism evidence="9 10">
    <name type="scientific">Triparma laevis f. inornata</name>
    <dbReference type="NCBI Taxonomy" id="1714386"/>
    <lineage>
        <taxon>Eukaryota</taxon>
        <taxon>Sar</taxon>
        <taxon>Stramenopiles</taxon>
        <taxon>Ochrophyta</taxon>
        <taxon>Bolidophyceae</taxon>
        <taxon>Parmales</taxon>
        <taxon>Triparmaceae</taxon>
        <taxon>Triparma</taxon>
    </lineage>
</organism>